<dbReference type="Pfam" id="PF00172">
    <property type="entry name" value="Zn_clus"/>
    <property type="match status" value="1"/>
</dbReference>
<dbReference type="PROSITE" id="PS00463">
    <property type="entry name" value="ZN2_CY6_FUNGAL_1"/>
    <property type="match status" value="1"/>
</dbReference>
<keyword evidence="4" id="KW-0539">Nucleus</keyword>
<comment type="caution">
    <text evidence="6">The sequence shown here is derived from an EMBL/GenBank/DDBJ whole genome shotgun (WGS) entry which is preliminary data.</text>
</comment>
<dbReference type="InterPro" id="IPR050797">
    <property type="entry name" value="Carb_Metab_Trans_Reg"/>
</dbReference>
<dbReference type="PROSITE" id="PS50048">
    <property type="entry name" value="ZN2_CY6_FUNGAL_2"/>
    <property type="match status" value="1"/>
</dbReference>
<keyword evidence="3" id="KW-0804">Transcription</keyword>
<reference evidence="6 7" key="1">
    <citation type="submission" date="2023-08" db="EMBL/GenBank/DDBJ databases">
        <title>Black Yeasts Isolated from many extreme environments.</title>
        <authorList>
            <person name="Coleine C."/>
            <person name="Stajich J.E."/>
            <person name="Selbmann L."/>
        </authorList>
    </citation>
    <scope>NUCLEOTIDE SEQUENCE [LARGE SCALE GENOMIC DNA]</scope>
    <source>
        <strain evidence="6 7">CCFEE 6328</strain>
    </source>
</reference>
<keyword evidence="1" id="KW-0805">Transcription regulation</keyword>
<dbReference type="SMART" id="SM00066">
    <property type="entry name" value="GAL4"/>
    <property type="match status" value="1"/>
</dbReference>
<dbReference type="InterPro" id="IPR036864">
    <property type="entry name" value="Zn2-C6_fun-type_DNA-bd_sf"/>
</dbReference>
<dbReference type="PANTHER" id="PTHR31668">
    <property type="entry name" value="GLUCOSE TRANSPORT TRANSCRIPTION REGULATOR RGT1-RELATED-RELATED"/>
    <property type="match status" value="1"/>
</dbReference>
<evidence type="ECO:0000259" key="5">
    <source>
        <dbReference type="PROSITE" id="PS50048"/>
    </source>
</evidence>
<accession>A0ABR0JBP8</accession>
<evidence type="ECO:0000256" key="2">
    <source>
        <dbReference type="ARBA" id="ARBA00023125"/>
    </source>
</evidence>
<protein>
    <recommendedName>
        <fullName evidence="5">Zn(2)-C6 fungal-type domain-containing protein</fullName>
    </recommendedName>
</protein>
<dbReference type="EMBL" id="JAVRRF010000010">
    <property type="protein sequence ID" value="KAK5060630.1"/>
    <property type="molecule type" value="Genomic_DNA"/>
</dbReference>
<keyword evidence="2" id="KW-0238">DNA-binding</keyword>
<name>A0ABR0JBP8_9EURO</name>
<proteinExistence type="predicted"/>
<evidence type="ECO:0000256" key="4">
    <source>
        <dbReference type="ARBA" id="ARBA00023242"/>
    </source>
</evidence>
<organism evidence="6 7">
    <name type="scientific">Exophiala sideris</name>
    <dbReference type="NCBI Taxonomy" id="1016849"/>
    <lineage>
        <taxon>Eukaryota</taxon>
        <taxon>Fungi</taxon>
        <taxon>Dikarya</taxon>
        <taxon>Ascomycota</taxon>
        <taxon>Pezizomycotina</taxon>
        <taxon>Eurotiomycetes</taxon>
        <taxon>Chaetothyriomycetidae</taxon>
        <taxon>Chaetothyriales</taxon>
        <taxon>Herpotrichiellaceae</taxon>
        <taxon>Exophiala</taxon>
    </lineage>
</organism>
<dbReference type="SUPFAM" id="SSF57701">
    <property type="entry name" value="Zn2/Cys6 DNA-binding domain"/>
    <property type="match status" value="1"/>
</dbReference>
<feature type="domain" description="Zn(2)-C6 fungal-type" evidence="5">
    <location>
        <begin position="23"/>
        <end position="52"/>
    </location>
</feature>
<evidence type="ECO:0000313" key="7">
    <source>
        <dbReference type="Proteomes" id="UP001345691"/>
    </source>
</evidence>
<dbReference type="CDD" id="cd00067">
    <property type="entry name" value="GAL4"/>
    <property type="match status" value="1"/>
</dbReference>
<evidence type="ECO:0000256" key="3">
    <source>
        <dbReference type="ARBA" id="ARBA00023163"/>
    </source>
</evidence>
<dbReference type="InterPro" id="IPR001138">
    <property type="entry name" value="Zn2Cys6_DnaBD"/>
</dbReference>
<dbReference type="Proteomes" id="UP001345691">
    <property type="component" value="Unassembled WGS sequence"/>
</dbReference>
<gene>
    <name evidence="6" type="ORF">LTR69_005229</name>
</gene>
<sequence length="230" mass="25583">MASELSTRFDLVQPPAKNRRSVACNHCRAKKIRCNGNTPCANCLDRAEECVVTPRRRPRIQKHHNQDERIILHQNNEPRPVQANYSNAPLQPLTFITQQSEGQAETPQEDCEPSIDVFDDQDVGEDNSLYATDTVCSSLICSATILTYSSSLALSIMPAVDWVISKANSPDYANIVKRVVHNSARMLKMSDSLSSSRAPDPPLEIAWQYASGKSSPSIVRPTELKDNVLF</sequence>
<keyword evidence="7" id="KW-1185">Reference proteome</keyword>
<evidence type="ECO:0000313" key="6">
    <source>
        <dbReference type="EMBL" id="KAK5060630.1"/>
    </source>
</evidence>
<evidence type="ECO:0000256" key="1">
    <source>
        <dbReference type="ARBA" id="ARBA00023015"/>
    </source>
</evidence>
<dbReference type="Gene3D" id="4.10.240.10">
    <property type="entry name" value="Zn(2)-C6 fungal-type DNA-binding domain"/>
    <property type="match status" value="1"/>
</dbReference>